<dbReference type="AlphaFoldDB" id="A0A292YIB1"/>
<comment type="caution">
    <text evidence="11">The sequence shown here is derived from an EMBL/GenBank/DDBJ whole genome shotgun (WGS) entry which is preliminary data.</text>
</comment>
<dbReference type="PANTHER" id="PTHR30405">
    <property type="entry name" value="TRANSPOSASE"/>
    <property type="match status" value="1"/>
</dbReference>
<dbReference type="Pfam" id="PF12323">
    <property type="entry name" value="HTH_OrfB_IS605"/>
    <property type="match status" value="1"/>
</dbReference>
<dbReference type="EMBL" id="BDUF01000009">
    <property type="protein sequence ID" value="GAX88836.1"/>
    <property type="molecule type" value="Genomic_DNA"/>
</dbReference>
<evidence type="ECO:0000256" key="1">
    <source>
        <dbReference type="ARBA" id="ARBA00008761"/>
    </source>
</evidence>
<evidence type="ECO:0000259" key="8">
    <source>
        <dbReference type="Pfam" id="PF01385"/>
    </source>
</evidence>
<dbReference type="InterPro" id="IPR010095">
    <property type="entry name" value="Cas12f1-like_TNB"/>
</dbReference>
<dbReference type="NCBIfam" id="TIGR01766">
    <property type="entry name" value="IS200/IS605 family accessory protein TnpB-like domain"/>
    <property type="match status" value="1"/>
</dbReference>
<organism evidence="11 12">
    <name type="scientific">Effusibacillus lacus</name>
    <dbReference type="NCBI Taxonomy" id="1348429"/>
    <lineage>
        <taxon>Bacteria</taxon>
        <taxon>Bacillati</taxon>
        <taxon>Bacillota</taxon>
        <taxon>Bacilli</taxon>
        <taxon>Bacillales</taxon>
        <taxon>Alicyclobacillaceae</taxon>
        <taxon>Effusibacillus</taxon>
    </lineage>
</organism>
<comment type="similarity">
    <text evidence="2">In the N-terminal section; belongs to the transposase 2 family.</text>
</comment>
<dbReference type="InterPro" id="IPR021027">
    <property type="entry name" value="Transposase_put_HTH"/>
</dbReference>
<dbReference type="Pfam" id="PF01385">
    <property type="entry name" value="OrfB_IS605"/>
    <property type="match status" value="1"/>
</dbReference>
<dbReference type="InterPro" id="IPR001959">
    <property type="entry name" value="Transposase"/>
</dbReference>
<dbReference type="GO" id="GO:0003677">
    <property type="term" value="F:DNA binding"/>
    <property type="evidence" value="ECO:0007669"/>
    <property type="project" value="UniProtKB-KW"/>
</dbReference>
<accession>A0A292YIB1</accession>
<keyword evidence="12" id="KW-1185">Reference proteome</keyword>
<keyword evidence="5" id="KW-0862">Zinc</keyword>
<dbReference type="Pfam" id="PF07282">
    <property type="entry name" value="Cas12f1-like_TNB"/>
    <property type="match status" value="1"/>
</dbReference>
<evidence type="ECO:0000256" key="7">
    <source>
        <dbReference type="ARBA" id="ARBA00023172"/>
    </source>
</evidence>
<dbReference type="GO" id="GO:0032196">
    <property type="term" value="P:transposition"/>
    <property type="evidence" value="ECO:0007669"/>
    <property type="project" value="UniProtKB-KW"/>
</dbReference>
<dbReference type="InterPro" id="IPR051399">
    <property type="entry name" value="RNA-guided_DNA_endo/Transpos"/>
</dbReference>
<evidence type="ECO:0000256" key="3">
    <source>
        <dbReference type="ARBA" id="ARBA00022578"/>
    </source>
</evidence>
<keyword evidence="6" id="KW-0238">DNA-binding</keyword>
<evidence type="ECO:0000256" key="4">
    <source>
        <dbReference type="ARBA" id="ARBA00022723"/>
    </source>
</evidence>
<gene>
    <name evidence="11" type="ORF">EFBL_0450</name>
</gene>
<dbReference type="Proteomes" id="UP000217785">
    <property type="component" value="Unassembled WGS sequence"/>
</dbReference>
<feature type="domain" description="Transposase putative helix-turn-helix" evidence="10">
    <location>
        <begin position="6"/>
        <end position="46"/>
    </location>
</feature>
<feature type="domain" description="Probable transposase IS891/IS1136/IS1341" evidence="8">
    <location>
        <begin position="163"/>
        <end position="276"/>
    </location>
</feature>
<evidence type="ECO:0000259" key="9">
    <source>
        <dbReference type="Pfam" id="PF07282"/>
    </source>
</evidence>
<evidence type="ECO:0000256" key="6">
    <source>
        <dbReference type="ARBA" id="ARBA00023125"/>
    </source>
</evidence>
<name>A0A292YIB1_9BACL</name>
<keyword evidence="3" id="KW-0815">Transposition</keyword>
<evidence type="ECO:0000313" key="11">
    <source>
        <dbReference type="EMBL" id="GAX88836.1"/>
    </source>
</evidence>
<reference evidence="12" key="1">
    <citation type="submission" date="2017-07" db="EMBL/GenBank/DDBJ databases">
        <title>Draft genome sequence of Effusibacillus lacus strain skLN1.</title>
        <authorList>
            <person name="Watanabe M."/>
            <person name="Kojima H."/>
            <person name="Fukui M."/>
        </authorList>
    </citation>
    <scope>NUCLEOTIDE SEQUENCE [LARGE SCALE GENOMIC DNA]</scope>
    <source>
        <strain evidence="12">skLN1</strain>
    </source>
</reference>
<evidence type="ECO:0000313" key="12">
    <source>
        <dbReference type="Proteomes" id="UP000217785"/>
    </source>
</evidence>
<evidence type="ECO:0000256" key="2">
    <source>
        <dbReference type="ARBA" id="ARBA00011044"/>
    </source>
</evidence>
<evidence type="ECO:0000259" key="10">
    <source>
        <dbReference type="Pfam" id="PF12323"/>
    </source>
</evidence>
<dbReference type="GO" id="GO:0046872">
    <property type="term" value="F:metal ion binding"/>
    <property type="evidence" value="ECO:0007669"/>
    <property type="project" value="UniProtKB-KW"/>
</dbReference>
<proteinExistence type="inferred from homology"/>
<dbReference type="PANTHER" id="PTHR30405:SF11">
    <property type="entry name" value="RNA-GUIDED DNA ENDONUCLEASE RV2885C-RELATED"/>
    <property type="match status" value="1"/>
</dbReference>
<comment type="similarity">
    <text evidence="1">In the C-terminal section; belongs to the transposase 35 family.</text>
</comment>
<sequence>MDSVLHFEIRPTAEQEKQLFHTFDLCRKLYNYALDQRIRSYKETGKGLTYRDQQNMLPAFKEANPEYKAVQSQVLQDVLRRLDRAFVNFFEKRAGYPRFKDKLRFRSITIPQSDVRRNFGKEGYIYIPKIGHIKLNAHQAFDPSKVKIINVKFQNGKWYTNLTVETDSKPPVSDIQLAVGIDMGLFQIAVTSDGEQYENPRWITKSEKRLKKLQRRLSQKHKGSQNRQKAKHQLQKLHDHISNQRKDYLHKISHRLVQKYVLICIEDLQVKGMMKNHRLAKSIANASWNRLANYLEYKSRRFGKTLVKVNPKNTSQKCSNCRQIVKKNLSERIHQCPYCHVVLDRDLNAAINILQAGLNMIA</sequence>
<dbReference type="OrthoDB" id="56768at2"/>
<keyword evidence="4" id="KW-0479">Metal-binding</keyword>
<keyword evidence="7" id="KW-0233">DNA recombination</keyword>
<evidence type="ECO:0000256" key="5">
    <source>
        <dbReference type="ARBA" id="ARBA00022833"/>
    </source>
</evidence>
<dbReference type="GO" id="GO:0006310">
    <property type="term" value="P:DNA recombination"/>
    <property type="evidence" value="ECO:0007669"/>
    <property type="project" value="UniProtKB-KW"/>
</dbReference>
<dbReference type="NCBIfam" id="NF040570">
    <property type="entry name" value="guided_TnpB"/>
    <property type="match status" value="1"/>
</dbReference>
<feature type="domain" description="Cas12f1-like TNB" evidence="9">
    <location>
        <begin position="288"/>
        <end position="353"/>
    </location>
</feature>
<protein>
    <submittedName>
        <fullName evidence="11">Transposase</fullName>
    </submittedName>
</protein>